<organism evidence="2 3">
    <name type="scientific">Botrimarina mediterranea</name>
    <dbReference type="NCBI Taxonomy" id="2528022"/>
    <lineage>
        <taxon>Bacteria</taxon>
        <taxon>Pseudomonadati</taxon>
        <taxon>Planctomycetota</taxon>
        <taxon>Planctomycetia</taxon>
        <taxon>Pirellulales</taxon>
        <taxon>Lacipirellulaceae</taxon>
        <taxon>Botrimarina</taxon>
    </lineage>
</organism>
<evidence type="ECO:0008006" key="4">
    <source>
        <dbReference type="Google" id="ProtNLM"/>
    </source>
</evidence>
<evidence type="ECO:0000313" key="2">
    <source>
        <dbReference type="EMBL" id="QDV74493.1"/>
    </source>
</evidence>
<dbReference type="InterPro" id="IPR036439">
    <property type="entry name" value="Dockerin_dom_sf"/>
</dbReference>
<dbReference type="Gene3D" id="1.10.1330.10">
    <property type="entry name" value="Dockerin domain"/>
    <property type="match status" value="1"/>
</dbReference>
<keyword evidence="3" id="KW-1185">Reference proteome</keyword>
<dbReference type="Proteomes" id="UP000316426">
    <property type="component" value="Chromosome"/>
</dbReference>
<feature type="chain" id="PRO_5022131593" description="PEP-CTERM protein-sorting domain-containing protein" evidence="1">
    <location>
        <begin position="35"/>
        <end position="325"/>
    </location>
</feature>
<reference evidence="2 3" key="1">
    <citation type="submission" date="2019-02" db="EMBL/GenBank/DDBJ databases">
        <title>Deep-cultivation of Planctomycetes and their phenomic and genomic characterization uncovers novel biology.</title>
        <authorList>
            <person name="Wiegand S."/>
            <person name="Jogler M."/>
            <person name="Boedeker C."/>
            <person name="Pinto D."/>
            <person name="Vollmers J."/>
            <person name="Rivas-Marin E."/>
            <person name="Kohn T."/>
            <person name="Peeters S.H."/>
            <person name="Heuer A."/>
            <person name="Rast P."/>
            <person name="Oberbeckmann S."/>
            <person name="Bunk B."/>
            <person name="Jeske O."/>
            <person name="Meyerdierks A."/>
            <person name="Storesund J.E."/>
            <person name="Kallscheuer N."/>
            <person name="Luecker S."/>
            <person name="Lage O.M."/>
            <person name="Pohl T."/>
            <person name="Merkel B.J."/>
            <person name="Hornburger P."/>
            <person name="Mueller R.-W."/>
            <person name="Bruemmer F."/>
            <person name="Labrenz M."/>
            <person name="Spormann A.M."/>
            <person name="Op den Camp H."/>
            <person name="Overmann J."/>
            <person name="Amann R."/>
            <person name="Jetten M.S.M."/>
            <person name="Mascher T."/>
            <person name="Medema M.H."/>
            <person name="Devos D.P."/>
            <person name="Kaster A.-K."/>
            <person name="Ovreas L."/>
            <person name="Rohde M."/>
            <person name="Galperin M.Y."/>
            <person name="Jogler C."/>
        </authorList>
    </citation>
    <scope>NUCLEOTIDE SEQUENCE [LARGE SCALE GENOMIC DNA]</scope>
    <source>
        <strain evidence="2 3">Spa11</strain>
    </source>
</reference>
<proteinExistence type="predicted"/>
<dbReference type="GO" id="GO:0000272">
    <property type="term" value="P:polysaccharide catabolic process"/>
    <property type="evidence" value="ECO:0007669"/>
    <property type="project" value="InterPro"/>
</dbReference>
<dbReference type="RefSeq" id="WP_145112942.1">
    <property type="nucleotide sequence ID" value="NZ_CP036349.1"/>
</dbReference>
<dbReference type="KEGG" id="bmei:Spa11_26970"/>
<evidence type="ECO:0000256" key="1">
    <source>
        <dbReference type="SAM" id="SignalP"/>
    </source>
</evidence>
<name>A0A518K9N7_9BACT</name>
<evidence type="ECO:0000313" key="3">
    <source>
        <dbReference type="Proteomes" id="UP000316426"/>
    </source>
</evidence>
<accession>A0A518K9N7</accession>
<dbReference type="AlphaFoldDB" id="A0A518K9N7"/>
<protein>
    <recommendedName>
        <fullName evidence="4">PEP-CTERM protein-sorting domain-containing protein</fullName>
    </recommendedName>
</protein>
<keyword evidence="1" id="KW-0732">Signal</keyword>
<gene>
    <name evidence="2" type="ORF">Spa11_26970</name>
</gene>
<sequence precursor="true">MHTSPTRRQVTTPKLLVAAAGLLALPLLCLSANAAVVATADPADGFGESPAIFTVDPYDTEQYSGNAQRGVAGDRRLRQTFQNPATFNVGDITLAFNGESGGVTGMTVRIYEVDDVLAGGDDQFSPANLFRELTYDGVVPDSATHLRLSLTGATVFSLLARGSESDSLGYAIELSTRFSSPSDPSIGLLTFTNDSEGNDGYANGRYYTESGASNSARDVGLSFLVSTQPTFLPGDTNGDNIVDIETDLQAIATNFRQTVVDIASGDLNGDTLVDFDDFQIWKDNYTGPVPAGALAFLTVPEPTAAAVAAFGVIGCAARRRRDSRR</sequence>
<feature type="signal peptide" evidence="1">
    <location>
        <begin position="1"/>
        <end position="34"/>
    </location>
</feature>
<dbReference type="EMBL" id="CP036349">
    <property type="protein sequence ID" value="QDV74493.1"/>
    <property type="molecule type" value="Genomic_DNA"/>
</dbReference>